<reference evidence="3 4" key="1">
    <citation type="journal article" date="2024" name="Plant J.">
        <title>Genome sequences and population genomics reveal climatic adaptation and genomic divergence between two closely related sweetgum species.</title>
        <authorList>
            <person name="Xu W.Q."/>
            <person name="Ren C.Q."/>
            <person name="Zhang X.Y."/>
            <person name="Comes H.P."/>
            <person name="Liu X.H."/>
            <person name="Li Y.G."/>
            <person name="Kettle C.J."/>
            <person name="Jalonen R."/>
            <person name="Gaisberger H."/>
            <person name="Ma Y.Z."/>
            <person name="Qiu Y.X."/>
        </authorList>
    </citation>
    <scope>NUCLEOTIDE SEQUENCE [LARGE SCALE GENOMIC DNA]</scope>
    <source>
        <strain evidence="3">Hangzhou</strain>
    </source>
</reference>
<dbReference type="PANTHER" id="PTHR12832:SF34">
    <property type="entry name" value="T-COMPLEX PROTEIN 11"/>
    <property type="match status" value="1"/>
</dbReference>
<proteinExistence type="inferred from homology"/>
<dbReference type="InterPro" id="IPR008862">
    <property type="entry name" value="Tcp11"/>
</dbReference>
<accession>A0AAP0X251</accession>
<comment type="caution">
    <text evidence="3">The sequence shown here is derived from an EMBL/GenBank/DDBJ whole genome shotgun (WGS) entry which is preliminary data.</text>
</comment>
<sequence length="382" mass="41889">MKATHQKLLKELTEICQDRDESNCSHVIALIKGLRFVLERIQALKREISKARIRIMEPLLKGPAGLDYLRKAFANRYGSPSDAFTSLTSTVQWLSSVWECKDWEWDEHKNSLSALTSHENSSQVLLPSTSLRTGGNLMIKTNGSQGTSPPLTSASTSTTDNHQPECKGERIDLIVRLGLLKLVSGVTGLTLESLPETFKLNLSRLRAVQAQIQRIVVICTSALVCRQTLLSEKVVASPTDMERILSQCIEQLLELLERVEDAGIEEIVEIISGFSKDDDKVVDTVKLQSRKVLMARMLAKSLQSGDPVFESVSRAVYLAARGVLLGGSGPHGRRLAELALQQVGAVILAGKVVEAAEVLVVAATVSVSVHGPWYTHLTDNME</sequence>
<evidence type="ECO:0000256" key="2">
    <source>
        <dbReference type="SAM" id="MobiDB-lite"/>
    </source>
</evidence>
<dbReference type="PANTHER" id="PTHR12832">
    <property type="entry name" value="TESTIS-SPECIFIC PROTEIN PBS13 T-COMPLEX 11"/>
    <property type="match status" value="1"/>
</dbReference>
<gene>
    <name evidence="3" type="ORF">L1049_014909</name>
</gene>
<comment type="similarity">
    <text evidence="1">Belongs to the TCP11 family.</text>
</comment>
<dbReference type="GO" id="GO:0007165">
    <property type="term" value="P:signal transduction"/>
    <property type="evidence" value="ECO:0007669"/>
    <property type="project" value="TreeGrafter"/>
</dbReference>
<organism evidence="3 4">
    <name type="scientific">Liquidambar formosana</name>
    <name type="common">Formosan gum</name>
    <dbReference type="NCBI Taxonomy" id="63359"/>
    <lineage>
        <taxon>Eukaryota</taxon>
        <taxon>Viridiplantae</taxon>
        <taxon>Streptophyta</taxon>
        <taxon>Embryophyta</taxon>
        <taxon>Tracheophyta</taxon>
        <taxon>Spermatophyta</taxon>
        <taxon>Magnoliopsida</taxon>
        <taxon>eudicotyledons</taxon>
        <taxon>Gunneridae</taxon>
        <taxon>Pentapetalae</taxon>
        <taxon>Saxifragales</taxon>
        <taxon>Altingiaceae</taxon>
        <taxon>Liquidambar</taxon>
    </lineage>
</organism>
<evidence type="ECO:0000313" key="4">
    <source>
        <dbReference type="Proteomes" id="UP001415857"/>
    </source>
</evidence>
<evidence type="ECO:0000256" key="1">
    <source>
        <dbReference type="ARBA" id="ARBA00010954"/>
    </source>
</evidence>
<dbReference type="AlphaFoldDB" id="A0AAP0X251"/>
<keyword evidence="4" id="KW-1185">Reference proteome</keyword>
<feature type="compositionally biased region" description="Low complexity" evidence="2">
    <location>
        <begin position="147"/>
        <end position="159"/>
    </location>
</feature>
<name>A0AAP0X251_LIQFO</name>
<dbReference type="Pfam" id="PF05794">
    <property type="entry name" value="Tcp11"/>
    <property type="match status" value="1"/>
</dbReference>
<dbReference type="Proteomes" id="UP001415857">
    <property type="component" value="Unassembled WGS sequence"/>
</dbReference>
<protein>
    <submittedName>
        <fullName evidence="3">Uncharacterized protein</fullName>
    </submittedName>
</protein>
<dbReference type="EMBL" id="JBBPBK010000004">
    <property type="protein sequence ID" value="KAK9286511.1"/>
    <property type="molecule type" value="Genomic_DNA"/>
</dbReference>
<feature type="region of interest" description="Disordered" evidence="2">
    <location>
        <begin position="140"/>
        <end position="164"/>
    </location>
</feature>
<evidence type="ECO:0000313" key="3">
    <source>
        <dbReference type="EMBL" id="KAK9286511.1"/>
    </source>
</evidence>